<dbReference type="GO" id="GO:0005743">
    <property type="term" value="C:mitochondrial inner membrane"/>
    <property type="evidence" value="ECO:0007669"/>
    <property type="project" value="UniProtKB-SubCell"/>
</dbReference>
<feature type="repeat" description="Solcar" evidence="10">
    <location>
        <begin position="206"/>
        <end position="295"/>
    </location>
</feature>
<dbReference type="FunFam" id="1.50.40.10:FF:000009">
    <property type="entry name" value="Mitochondrial 2-oxoglutarate/malate carrier protein"/>
    <property type="match status" value="1"/>
</dbReference>
<keyword evidence="7 12" id="KW-1133">Transmembrane helix</keyword>
<dbReference type="Proteomes" id="UP000325440">
    <property type="component" value="Unassembled WGS sequence"/>
</dbReference>
<keyword evidence="8" id="KW-0496">Mitochondrion</keyword>
<dbReference type="PANTHER" id="PTHR45618">
    <property type="entry name" value="MITOCHONDRIAL DICARBOXYLATE CARRIER-RELATED"/>
    <property type="match status" value="1"/>
</dbReference>
<name>A0A5E4MYY3_9HEMI</name>
<dbReference type="InterPro" id="IPR050391">
    <property type="entry name" value="Mito_Metabolite_Transporter"/>
</dbReference>
<evidence type="ECO:0000313" key="13">
    <source>
        <dbReference type="EMBL" id="VVC37574.1"/>
    </source>
</evidence>
<evidence type="ECO:0000313" key="14">
    <source>
        <dbReference type="Proteomes" id="UP000325440"/>
    </source>
</evidence>
<evidence type="ECO:0000256" key="7">
    <source>
        <dbReference type="ARBA" id="ARBA00022989"/>
    </source>
</evidence>
<dbReference type="InterPro" id="IPR023395">
    <property type="entry name" value="MCP_dom_sf"/>
</dbReference>
<dbReference type="EMBL" id="CABPRJ010001449">
    <property type="protein sequence ID" value="VVC37574.1"/>
    <property type="molecule type" value="Genomic_DNA"/>
</dbReference>
<evidence type="ECO:0000256" key="11">
    <source>
        <dbReference type="RuleBase" id="RU000488"/>
    </source>
</evidence>
<evidence type="ECO:0000256" key="8">
    <source>
        <dbReference type="ARBA" id="ARBA00023128"/>
    </source>
</evidence>
<sequence length="310" mass="34775">MPEEKKKQSLPFFANCLIAGFSGMGAAVFVHPLEVLKFRMQLSGEKGSTVDHKNSFQAIVNMAKKEKLSGFYGGITANFTRQLVFTSTRIGTYTTLSEKLKKHGQDTVINNAIVSMSAGAMAAVIATPTDIAVVRMTADGRLPPESRRNYKHVFDALHKIHRDEGVKGLWRGTVVTVNRAMVANVTQLMSYDTAKKYLKDNQNMEEGLKLHTLSSMVSGIMYSVCSNPMDVFKTRIQQQKIIDGKPEYSGMVDVATTLVKTEGITALWKGWPFYYLRIAPATVLLFVFMEQLNKGYRKYVLHEEQENKRN</sequence>
<evidence type="ECO:0000256" key="10">
    <source>
        <dbReference type="PROSITE-ProRule" id="PRU00282"/>
    </source>
</evidence>
<evidence type="ECO:0000256" key="5">
    <source>
        <dbReference type="ARBA" id="ARBA00022737"/>
    </source>
</evidence>
<protein>
    <submittedName>
        <fullName evidence="13">Mitochondrial carrier domain,Mitochondrial substrate/solute carrier</fullName>
    </submittedName>
</protein>
<feature type="repeat" description="Solcar" evidence="10">
    <location>
        <begin position="106"/>
        <end position="197"/>
    </location>
</feature>
<keyword evidence="4 10" id="KW-0812">Transmembrane</keyword>
<dbReference type="SUPFAM" id="SSF103506">
    <property type="entry name" value="Mitochondrial carrier"/>
    <property type="match status" value="1"/>
</dbReference>
<evidence type="ECO:0000256" key="12">
    <source>
        <dbReference type="SAM" id="Phobius"/>
    </source>
</evidence>
<keyword evidence="9 10" id="KW-0472">Membrane</keyword>
<feature type="repeat" description="Solcar" evidence="10">
    <location>
        <begin position="14"/>
        <end position="99"/>
    </location>
</feature>
<comment type="subcellular location">
    <subcellularLocation>
        <location evidence="1">Mitochondrion inner membrane</location>
        <topology evidence="1">Multi-pass membrane protein</topology>
    </subcellularLocation>
</comment>
<dbReference type="PROSITE" id="PS50920">
    <property type="entry name" value="SOLCAR"/>
    <property type="match status" value="3"/>
</dbReference>
<evidence type="ECO:0000256" key="1">
    <source>
        <dbReference type="ARBA" id="ARBA00004448"/>
    </source>
</evidence>
<evidence type="ECO:0000256" key="4">
    <source>
        <dbReference type="ARBA" id="ARBA00022692"/>
    </source>
</evidence>
<keyword evidence="5" id="KW-0677">Repeat</keyword>
<evidence type="ECO:0000256" key="2">
    <source>
        <dbReference type="ARBA" id="ARBA00006375"/>
    </source>
</evidence>
<organism evidence="13 14">
    <name type="scientific">Cinara cedri</name>
    <dbReference type="NCBI Taxonomy" id="506608"/>
    <lineage>
        <taxon>Eukaryota</taxon>
        <taxon>Metazoa</taxon>
        <taxon>Ecdysozoa</taxon>
        <taxon>Arthropoda</taxon>
        <taxon>Hexapoda</taxon>
        <taxon>Insecta</taxon>
        <taxon>Pterygota</taxon>
        <taxon>Neoptera</taxon>
        <taxon>Paraneoptera</taxon>
        <taxon>Hemiptera</taxon>
        <taxon>Sternorrhyncha</taxon>
        <taxon>Aphidomorpha</taxon>
        <taxon>Aphidoidea</taxon>
        <taxon>Aphididae</taxon>
        <taxon>Lachninae</taxon>
        <taxon>Cinara</taxon>
    </lineage>
</organism>
<keyword evidence="14" id="KW-1185">Reference proteome</keyword>
<dbReference type="Gene3D" id="1.50.40.10">
    <property type="entry name" value="Mitochondrial carrier domain"/>
    <property type="match status" value="1"/>
</dbReference>
<evidence type="ECO:0000256" key="9">
    <source>
        <dbReference type="ARBA" id="ARBA00023136"/>
    </source>
</evidence>
<evidence type="ECO:0000256" key="6">
    <source>
        <dbReference type="ARBA" id="ARBA00022792"/>
    </source>
</evidence>
<accession>A0A5E4MYY3</accession>
<evidence type="ECO:0000256" key="3">
    <source>
        <dbReference type="ARBA" id="ARBA00022448"/>
    </source>
</evidence>
<keyword evidence="3 11" id="KW-0813">Transport</keyword>
<comment type="similarity">
    <text evidence="2 11">Belongs to the mitochondrial carrier (TC 2.A.29) family.</text>
</comment>
<feature type="transmembrane region" description="Helical" evidence="12">
    <location>
        <begin position="12"/>
        <end position="33"/>
    </location>
</feature>
<proteinExistence type="inferred from homology"/>
<keyword evidence="6" id="KW-0999">Mitochondrion inner membrane</keyword>
<dbReference type="OrthoDB" id="448427at2759"/>
<dbReference type="AlphaFoldDB" id="A0A5E4MYY3"/>
<gene>
    <name evidence="13" type="ORF">CINCED_3A025119</name>
</gene>
<dbReference type="InterPro" id="IPR018108">
    <property type="entry name" value="MCP_transmembrane"/>
</dbReference>
<reference evidence="13 14" key="1">
    <citation type="submission" date="2019-08" db="EMBL/GenBank/DDBJ databases">
        <authorList>
            <person name="Alioto T."/>
            <person name="Alioto T."/>
            <person name="Gomez Garrido J."/>
        </authorList>
    </citation>
    <scope>NUCLEOTIDE SEQUENCE [LARGE SCALE GENOMIC DNA]</scope>
</reference>
<dbReference type="Pfam" id="PF00153">
    <property type="entry name" value="Mito_carr"/>
    <property type="match status" value="3"/>
</dbReference>